<feature type="transmembrane region" description="Helical" evidence="1">
    <location>
        <begin position="172"/>
        <end position="195"/>
    </location>
</feature>
<feature type="transmembrane region" description="Helical" evidence="1">
    <location>
        <begin position="133"/>
        <end position="152"/>
    </location>
</feature>
<dbReference type="Proteomes" id="UP001175353">
    <property type="component" value="Unassembled WGS sequence"/>
</dbReference>
<protein>
    <submittedName>
        <fullName evidence="2">Uncharacterized protein</fullName>
    </submittedName>
</protein>
<gene>
    <name evidence="2" type="ORF">LTR91_011490</name>
</gene>
<feature type="transmembrane region" description="Helical" evidence="1">
    <location>
        <begin position="261"/>
        <end position="282"/>
    </location>
</feature>
<sequence length="307" mass="34462">MLAAPCHTTSDTNCARSYQDLTTAPAPLRPLRPLQLQQYAPLPQSGPQHNFPLASPRRQPSRTSRTMSLALYIFIAILMLDCALEMGLLSATVYWLHYRAGKDFIINNPGGGIFSLHGKPAGLLVDQGHTSNGAAGTAFVAVGLIGILAFCLRRRSRRTANTRPHKFATFIYNFWFTIVILNTLLCLGALLYTFYLTTTHQHQHINIVLASGLNNRPYPNYVAYPDLLWTPENWLTAVLELPLASSGDRTNIQLFLTVQKIWRYNLVPMFVLQTIVCGLAIVDWRRTRREARGYGEYEAEGGKRVSR</sequence>
<evidence type="ECO:0000313" key="2">
    <source>
        <dbReference type="EMBL" id="KAK0982665.1"/>
    </source>
</evidence>
<evidence type="ECO:0000256" key="1">
    <source>
        <dbReference type="SAM" id="Phobius"/>
    </source>
</evidence>
<name>A0AAN6KHN5_9PEZI</name>
<proteinExistence type="predicted"/>
<dbReference type="AlphaFoldDB" id="A0AAN6KHN5"/>
<keyword evidence="1" id="KW-1133">Transmembrane helix</keyword>
<comment type="caution">
    <text evidence="2">The sequence shown here is derived from an EMBL/GenBank/DDBJ whole genome shotgun (WGS) entry which is preliminary data.</text>
</comment>
<evidence type="ECO:0000313" key="3">
    <source>
        <dbReference type="Proteomes" id="UP001175353"/>
    </source>
</evidence>
<feature type="transmembrane region" description="Helical" evidence="1">
    <location>
        <begin position="69"/>
        <end position="96"/>
    </location>
</feature>
<keyword evidence="3" id="KW-1185">Reference proteome</keyword>
<keyword evidence="1" id="KW-0812">Transmembrane</keyword>
<keyword evidence="1" id="KW-0472">Membrane</keyword>
<reference evidence="2" key="1">
    <citation type="submission" date="2023-06" db="EMBL/GenBank/DDBJ databases">
        <title>Black Yeasts Isolated from many extreme environments.</title>
        <authorList>
            <person name="Coleine C."/>
            <person name="Stajich J.E."/>
            <person name="Selbmann L."/>
        </authorList>
    </citation>
    <scope>NUCLEOTIDE SEQUENCE</scope>
    <source>
        <strain evidence="2">CCFEE 5200</strain>
    </source>
</reference>
<accession>A0AAN6KHN5</accession>
<organism evidence="2 3">
    <name type="scientific">Friedmanniomyces endolithicus</name>
    <dbReference type="NCBI Taxonomy" id="329885"/>
    <lineage>
        <taxon>Eukaryota</taxon>
        <taxon>Fungi</taxon>
        <taxon>Dikarya</taxon>
        <taxon>Ascomycota</taxon>
        <taxon>Pezizomycotina</taxon>
        <taxon>Dothideomycetes</taxon>
        <taxon>Dothideomycetidae</taxon>
        <taxon>Mycosphaerellales</taxon>
        <taxon>Teratosphaeriaceae</taxon>
        <taxon>Friedmanniomyces</taxon>
    </lineage>
</organism>
<dbReference type="EMBL" id="JAUJLE010000105">
    <property type="protein sequence ID" value="KAK0982665.1"/>
    <property type="molecule type" value="Genomic_DNA"/>
</dbReference>